<sequence>MRGPESPSMFVTVFYGNGTEGDTLMARLQQHLSVGVWKRPFQFRRSAPLPPLSDEPVTPSAEDSDAYRIRMAEAADDRLTAEYTEAVATTSRDRSRSSHRNKLVGARKRKLRRRPAGRDKGYIQFQPAYGRDLHTFVHLAAGRANAHQASALLDDALPKGTIYVKSVLEIPHAFRKWIDPLYAPLWDPEFTVTGDYWSSVLAPWVSGPMVSSLASLIGGSHENWGSVLQSRGLLSQS</sequence>
<feature type="region of interest" description="Disordered" evidence="1">
    <location>
        <begin position="86"/>
        <end position="116"/>
    </location>
</feature>
<dbReference type="Proteomes" id="UP000221165">
    <property type="component" value="Unassembled WGS sequence"/>
</dbReference>
<accession>A0A2C6L8N4</accession>
<dbReference type="GeneID" id="94425989"/>
<gene>
    <name evidence="2" type="ORF">CSUI_002578</name>
</gene>
<comment type="caution">
    <text evidence="2">The sequence shown here is derived from an EMBL/GenBank/DDBJ whole genome shotgun (WGS) entry which is preliminary data.</text>
</comment>
<feature type="compositionally biased region" description="Basic residues" evidence="1">
    <location>
        <begin position="97"/>
        <end position="115"/>
    </location>
</feature>
<proteinExistence type="predicted"/>
<organism evidence="2 3">
    <name type="scientific">Cystoisospora suis</name>
    <dbReference type="NCBI Taxonomy" id="483139"/>
    <lineage>
        <taxon>Eukaryota</taxon>
        <taxon>Sar</taxon>
        <taxon>Alveolata</taxon>
        <taxon>Apicomplexa</taxon>
        <taxon>Conoidasida</taxon>
        <taxon>Coccidia</taxon>
        <taxon>Eucoccidiorida</taxon>
        <taxon>Eimeriorina</taxon>
        <taxon>Sarcocystidae</taxon>
        <taxon>Cystoisospora</taxon>
    </lineage>
</organism>
<evidence type="ECO:0000256" key="1">
    <source>
        <dbReference type="SAM" id="MobiDB-lite"/>
    </source>
</evidence>
<dbReference type="AlphaFoldDB" id="A0A2C6L8N4"/>
<dbReference type="OrthoDB" id="332222at2759"/>
<evidence type="ECO:0000313" key="3">
    <source>
        <dbReference type="Proteomes" id="UP000221165"/>
    </source>
</evidence>
<reference evidence="2 3" key="1">
    <citation type="journal article" date="2017" name="Int. J. Parasitol.">
        <title>The genome of the protozoan parasite Cystoisospora suis and a reverse vaccinology approach to identify vaccine candidates.</title>
        <authorList>
            <person name="Palmieri N."/>
            <person name="Shrestha A."/>
            <person name="Ruttkowski B."/>
            <person name="Beck T."/>
            <person name="Vogl C."/>
            <person name="Tomley F."/>
            <person name="Blake D.P."/>
            <person name="Joachim A."/>
        </authorList>
    </citation>
    <scope>NUCLEOTIDE SEQUENCE [LARGE SCALE GENOMIC DNA]</scope>
    <source>
        <strain evidence="2 3">Wien I</strain>
    </source>
</reference>
<dbReference type="RefSeq" id="XP_067925238.1">
    <property type="nucleotide sequence ID" value="XM_068062778.1"/>
</dbReference>
<dbReference type="EMBL" id="MIGC01001077">
    <property type="protein sequence ID" value="PHJ23563.1"/>
    <property type="molecule type" value="Genomic_DNA"/>
</dbReference>
<name>A0A2C6L8N4_9APIC</name>
<evidence type="ECO:0000313" key="2">
    <source>
        <dbReference type="EMBL" id="PHJ23563.1"/>
    </source>
</evidence>
<protein>
    <submittedName>
        <fullName evidence="2">Uncharacterized protein</fullName>
    </submittedName>
</protein>
<keyword evidence="3" id="KW-1185">Reference proteome</keyword>
<dbReference type="VEuPathDB" id="ToxoDB:CSUI_002578"/>